<sequence>MAISVIGLIFGILLLWNGWLLRLIEQLDKPVMVLDEKALQYRIICGLVLLIVSIVLLAEAVVYPDLIFFYVPGVFLVIVCFLLLFLPGTLARLCELLDTVVMPVDGLVLGMRKLIGALLIIAAGYIFYLVYASGAK</sequence>
<name>A0A1F4T4F0_UNCSA</name>
<evidence type="ECO:0000256" key="1">
    <source>
        <dbReference type="SAM" id="Phobius"/>
    </source>
</evidence>
<gene>
    <name evidence="2" type="ORF">A3K49_00110</name>
</gene>
<keyword evidence="1" id="KW-0812">Transmembrane</keyword>
<proteinExistence type="predicted"/>
<feature type="transmembrane region" description="Helical" evidence="1">
    <location>
        <begin position="6"/>
        <end position="24"/>
    </location>
</feature>
<reference evidence="2 3" key="1">
    <citation type="journal article" date="2016" name="Nat. Commun.">
        <title>Thousands of microbial genomes shed light on interconnected biogeochemical processes in an aquifer system.</title>
        <authorList>
            <person name="Anantharaman K."/>
            <person name="Brown C.T."/>
            <person name="Hug L.A."/>
            <person name="Sharon I."/>
            <person name="Castelle C.J."/>
            <person name="Probst A.J."/>
            <person name="Thomas B.C."/>
            <person name="Singh A."/>
            <person name="Wilkins M.J."/>
            <person name="Karaoz U."/>
            <person name="Brodie E.L."/>
            <person name="Williams K.H."/>
            <person name="Hubbard S.S."/>
            <person name="Banfield J.F."/>
        </authorList>
    </citation>
    <scope>NUCLEOTIDE SEQUENCE [LARGE SCALE GENOMIC DNA]</scope>
</reference>
<evidence type="ECO:0000313" key="2">
    <source>
        <dbReference type="EMBL" id="OGC27427.1"/>
    </source>
</evidence>
<feature type="transmembrane region" description="Helical" evidence="1">
    <location>
        <begin position="44"/>
        <end position="63"/>
    </location>
</feature>
<protein>
    <submittedName>
        <fullName evidence="2">Uncharacterized protein</fullName>
    </submittedName>
</protein>
<keyword evidence="1" id="KW-1133">Transmembrane helix</keyword>
<evidence type="ECO:0000313" key="3">
    <source>
        <dbReference type="Proteomes" id="UP000178602"/>
    </source>
</evidence>
<keyword evidence="1" id="KW-0472">Membrane</keyword>
<dbReference type="Proteomes" id="UP000178602">
    <property type="component" value="Unassembled WGS sequence"/>
</dbReference>
<feature type="transmembrane region" description="Helical" evidence="1">
    <location>
        <begin position="69"/>
        <end position="93"/>
    </location>
</feature>
<feature type="transmembrane region" description="Helical" evidence="1">
    <location>
        <begin position="114"/>
        <end position="131"/>
    </location>
</feature>
<dbReference type="EMBL" id="MEUG01000001">
    <property type="protein sequence ID" value="OGC27427.1"/>
    <property type="molecule type" value="Genomic_DNA"/>
</dbReference>
<organism evidence="2 3">
    <name type="scientific">candidate division WOR-1 bacterium RIFOXYC12_FULL_54_18</name>
    <dbReference type="NCBI Taxonomy" id="1802584"/>
    <lineage>
        <taxon>Bacteria</taxon>
        <taxon>Bacillati</taxon>
        <taxon>Saganbacteria</taxon>
    </lineage>
</organism>
<dbReference type="AlphaFoldDB" id="A0A1F4T4F0"/>
<comment type="caution">
    <text evidence="2">The sequence shown here is derived from an EMBL/GenBank/DDBJ whole genome shotgun (WGS) entry which is preliminary data.</text>
</comment>
<accession>A0A1F4T4F0</accession>